<keyword evidence="11" id="KW-1185">Reference proteome</keyword>
<gene>
    <name evidence="10" type="ORF">B0H64DRAFT_315376</name>
</gene>
<dbReference type="GO" id="GO:0050821">
    <property type="term" value="P:protein stabilization"/>
    <property type="evidence" value="ECO:0007669"/>
    <property type="project" value="TreeGrafter"/>
</dbReference>
<dbReference type="InterPro" id="IPR038189">
    <property type="entry name" value="Cdc37_Hsp90-bd_sf"/>
</dbReference>
<comment type="similarity">
    <text evidence="2">Belongs to the CDC37 family.</text>
</comment>
<dbReference type="RefSeq" id="XP_062663912.1">
    <property type="nucleotide sequence ID" value="XM_062800241.1"/>
</dbReference>
<dbReference type="PANTHER" id="PTHR12800:SF4">
    <property type="entry name" value="HSP90 CO-CHAPERONE CDC37"/>
    <property type="match status" value="1"/>
</dbReference>
<sequence length="481" mass="54330">MVDYSKWDALELSDDSDIEVHPNVDKRSFIRAKQSQIHMEREQRKRQIQALKYEHVINDTLIQRLRVLTSALQSRHAGSAQVNMNPADIAFQVMMQLAATKPEEDSPPPRPEGIFDSPSLPTYSKMLASLLDDVNKTLDERGIEKEQRHDAFAQGLNVHVQKIQDLQTELVKKLDALEQQDSKKITSEGYHVGFDSSHVSKTKPGETSKQETKMELLNPNYSPDETKLDSHKNATTDDSEDPDSEQKTRASPAAKIFAQIPASDYRASRDYLHSHPEILQQESEIDGLLIEAYYAMLNQNDEKQARQYVHQATLLESCRMLGRDGAALFFKRVTTPGHQARELFEKNVAERFQQTRAMARRDSKQQKKEDEGVEQVQLYPSGEGGSIRIRVPPAGGEDEEVRKAREVFEQFSPEMRAALESGSLEEVNKVLGEMAVSEAEKTATLLDEAGCLSIENEIIDATTEEGKRYLWEMGGADGDRL</sequence>
<dbReference type="InterPro" id="IPR013855">
    <property type="entry name" value="Cdc37_N_dom"/>
</dbReference>
<dbReference type="GO" id="GO:0051082">
    <property type="term" value="F:unfolded protein binding"/>
    <property type="evidence" value="ECO:0007669"/>
    <property type="project" value="TreeGrafter"/>
</dbReference>
<evidence type="ECO:0000259" key="9">
    <source>
        <dbReference type="SMART" id="SM01071"/>
    </source>
</evidence>
<feature type="region of interest" description="Disordered" evidence="6">
    <location>
        <begin position="100"/>
        <end position="119"/>
    </location>
</feature>
<dbReference type="Gene3D" id="1.20.58.610">
    <property type="entry name" value="Cdc37, Hsp90 binding domain"/>
    <property type="match status" value="1"/>
</dbReference>
<protein>
    <recommendedName>
        <fullName evidence="5">Hsp90 chaperone protein kinase-targeting subunit</fullName>
    </recommendedName>
</protein>
<dbReference type="GO" id="GO:0005737">
    <property type="term" value="C:cytoplasm"/>
    <property type="evidence" value="ECO:0007669"/>
    <property type="project" value="UniProtKB-SubCell"/>
</dbReference>
<dbReference type="SUPFAM" id="SSF101391">
    <property type="entry name" value="Hsp90 co-chaperone CDC37"/>
    <property type="match status" value="1"/>
</dbReference>
<keyword evidence="3" id="KW-0963">Cytoplasm</keyword>
<evidence type="ECO:0000313" key="10">
    <source>
        <dbReference type="EMBL" id="KAK3300398.1"/>
    </source>
</evidence>
<feature type="domain" description="Cdc37 Hsp90 binding" evidence="8">
    <location>
        <begin position="200"/>
        <end position="372"/>
    </location>
</feature>
<dbReference type="Pfam" id="PF08564">
    <property type="entry name" value="CDC37_C"/>
    <property type="match status" value="1"/>
</dbReference>
<evidence type="ECO:0000256" key="5">
    <source>
        <dbReference type="ARBA" id="ARBA00031396"/>
    </source>
</evidence>
<organism evidence="10 11">
    <name type="scientific">Chaetomium fimeti</name>
    <dbReference type="NCBI Taxonomy" id="1854472"/>
    <lineage>
        <taxon>Eukaryota</taxon>
        <taxon>Fungi</taxon>
        <taxon>Dikarya</taxon>
        <taxon>Ascomycota</taxon>
        <taxon>Pezizomycotina</taxon>
        <taxon>Sordariomycetes</taxon>
        <taxon>Sordariomycetidae</taxon>
        <taxon>Sordariales</taxon>
        <taxon>Chaetomiaceae</taxon>
        <taxon>Chaetomium</taxon>
    </lineage>
</organism>
<keyword evidence="4" id="KW-0143">Chaperone</keyword>
<name>A0AAE0HPN6_9PEZI</name>
<evidence type="ECO:0000256" key="4">
    <source>
        <dbReference type="ARBA" id="ARBA00023186"/>
    </source>
</evidence>
<dbReference type="InterPro" id="IPR013874">
    <property type="entry name" value="Cdc37_Hsp90-bd"/>
</dbReference>
<reference evidence="10" key="2">
    <citation type="submission" date="2023-06" db="EMBL/GenBank/DDBJ databases">
        <authorList>
            <consortium name="Lawrence Berkeley National Laboratory"/>
            <person name="Haridas S."/>
            <person name="Hensen N."/>
            <person name="Bonometti L."/>
            <person name="Westerberg I."/>
            <person name="Brannstrom I.O."/>
            <person name="Guillou S."/>
            <person name="Cros-Aarteil S."/>
            <person name="Calhoun S."/>
            <person name="Kuo A."/>
            <person name="Mondo S."/>
            <person name="Pangilinan J."/>
            <person name="Riley R."/>
            <person name="Labutti K."/>
            <person name="Andreopoulos B."/>
            <person name="Lipzen A."/>
            <person name="Chen C."/>
            <person name="Yanf M."/>
            <person name="Daum C."/>
            <person name="Ng V."/>
            <person name="Clum A."/>
            <person name="Steindorff A."/>
            <person name="Ohm R."/>
            <person name="Martin F."/>
            <person name="Silar P."/>
            <person name="Natvig D."/>
            <person name="Lalanne C."/>
            <person name="Gautier V."/>
            <person name="Ament-Velasquez S.L."/>
            <person name="Kruys A."/>
            <person name="Hutchinson M.I."/>
            <person name="Powell A.J."/>
            <person name="Barry K."/>
            <person name="Miller A.N."/>
            <person name="Grigoriev I.V."/>
            <person name="Debuchy R."/>
            <person name="Gladieux P."/>
            <person name="Thoren M.H."/>
            <person name="Johannesson H."/>
        </authorList>
    </citation>
    <scope>NUCLEOTIDE SEQUENCE</scope>
    <source>
        <strain evidence="10">CBS 168.71</strain>
    </source>
</reference>
<dbReference type="AlphaFoldDB" id="A0AAE0HPN6"/>
<evidence type="ECO:0000313" key="11">
    <source>
        <dbReference type="Proteomes" id="UP001278766"/>
    </source>
</evidence>
<keyword evidence="10" id="KW-0418">Kinase</keyword>
<evidence type="ECO:0000256" key="1">
    <source>
        <dbReference type="ARBA" id="ARBA00004496"/>
    </source>
</evidence>
<dbReference type="GeneID" id="87837189"/>
<feature type="domain" description="Cdc37 N-terminal" evidence="9">
    <location>
        <begin position="1"/>
        <end position="197"/>
    </location>
</feature>
<dbReference type="SMART" id="SM01071">
    <property type="entry name" value="CDC37_N"/>
    <property type="match status" value="1"/>
</dbReference>
<proteinExistence type="inferred from homology"/>
<reference evidence="10" key="1">
    <citation type="journal article" date="2023" name="Mol. Phylogenet. Evol.">
        <title>Genome-scale phylogeny and comparative genomics of the fungal order Sordariales.</title>
        <authorList>
            <person name="Hensen N."/>
            <person name="Bonometti L."/>
            <person name="Westerberg I."/>
            <person name="Brannstrom I.O."/>
            <person name="Guillou S."/>
            <person name="Cros-Aarteil S."/>
            <person name="Calhoun S."/>
            <person name="Haridas S."/>
            <person name="Kuo A."/>
            <person name="Mondo S."/>
            <person name="Pangilinan J."/>
            <person name="Riley R."/>
            <person name="LaButti K."/>
            <person name="Andreopoulos B."/>
            <person name="Lipzen A."/>
            <person name="Chen C."/>
            <person name="Yan M."/>
            <person name="Daum C."/>
            <person name="Ng V."/>
            <person name="Clum A."/>
            <person name="Steindorff A."/>
            <person name="Ohm R.A."/>
            <person name="Martin F."/>
            <person name="Silar P."/>
            <person name="Natvig D.O."/>
            <person name="Lalanne C."/>
            <person name="Gautier V."/>
            <person name="Ament-Velasquez S.L."/>
            <person name="Kruys A."/>
            <person name="Hutchinson M.I."/>
            <person name="Powell A.J."/>
            <person name="Barry K."/>
            <person name="Miller A.N."/>
            <person name="Grigoriev I.V."/>
            <person name="Debuchy R."/>
            <person name="Gladieux P."/>
            <person name="Hiltunen Thoren M."/>
            <person name="Johannesson H."/>
        </authorList>
    </citation>
    <scope>NUCLEOTIDE SEQUENCE</scope>
    <source>
        <strain evidence="10">CBS 168.71</strain>
    </source>
</reference>
<evidence type="ECO:0000256" key="2">
    <source>
        <dbReference type="ARBA" id="ARBA00006222"/>
    </source>
</evidence>
<dbReference type="Pfam" id="PF08565">
    <property type="entry name" value="CDC37_M"/>
    <property type="match status" value="1"/>
</dbReference>
<dbReference type="SMART" id="SM01069">
    <property type="entry name" value="CDC37_C"/>
    <property type="match status" value="1"/>
</dbReference>
<dbReference type="SMART" id="SM01070">
    <property type="entry name" value="CDC37_M"/>
    <property type="match status" value="1"/>
</dbReference>
<comment type="subcellular location">
    <subcellularLocation>
        <location evidence="1">Cytoplasm</location>
    </subcellularLocation>
</comment>
<dbReference type="GO" id="GO:0031072">
    <property type="term" value="F:heat shock protein binding"/>
    <property type="evidence" value="ECO:0007669"/>
    <property type="project" value="TreeGrafter"/>
</dbReference>
<dbReference type="GO" id="GO:0016301">
    <property type="term" value="F:kinase activity"/>
    <property type="evidence" value="ECO:0007669"/>
    <property type="project" value="UniProtKB-KW"/>
</dbReference>
<comment type="caution">
    <text evidence="10">The sequence shown here is derived from an EMBL/GenBank/DDBJ whole genome shotgun (WGS) entry which is preliminary data.</text>
</comment>
<keyword evidence="10" id="KW-0808">Transferase</keyword>
<dbReference type="PANTHER" id="PTHR12800">
    <property type="entry name" value="CDC37-RELATED"/>
    <property type="match status" value="1"/>
</dbReference>
<feature type="compositionally biased region" description="Basic and acidic residues" evidence="6">
    <location>
        <begin position="203"/>
        <end position="214"/>
    </location>
</feature>
<dbReference type="EMBL" id="JAUEPN010000001">
    <property type="protein sequence ID" value="KAK3300398.1"/>
    <property type="molecule type" value="Genomic_DNA"/>
</dbReference>
<dbReference type="GO" id="GO:0051087">
    <property type="term" value="F:protein-folding chaperone binding"/>
    <property type="evidence" value="ECO:0007669"/>
    <property type="project" value="TreeGrafter"/>
</dbReference>
<feature type="compositionally biased region" description="Basic and acidic residues" evidence="6">
    <location>
        <begin position="224"/>
        <end position="235"/>
    </location>
</feature>
<dbReference type="Pfam" id="PF03234">
    <property type="entry name" value="CDC37_N"/>
    <property type="match status" value="1"/>
</dbReference>
<accession>A0AAE0HPN6</accession>
<evidence type="ECO:0000259" key="8">
    <source>
        <dbReference type="SMART" id="SM01070"/>
    </source>
</evidence>
<evidence type="ECO:0000259" key="7">
    <source>
        <dbReference type="SMART" id="SM01069"/>
    </source>
</evidence>
<dbReference type="Proteomes" id="UP001278766">
    <property type="component" value="Unassembled WGS sequence"/>
</dbReference>
<dbReference type="InterPro" id="IPR013873">
    <property type="entry name" value="Cdc37_C"/>
</dbReference>
<dbReference type="GO" id="GO:0006457">
    <property type="term" value="P:protein folding"/>
    <property type="evidence" value="ECO:0007669"/>
    <property type="project" value="TreeGrafter"/>
</dbReference>
<evidence type="ECO:0000256" key="3">
    <source>
        <dbReference type="ARBA" id="ARBA00022490"/>
    </source>
</evidence>
<evidence type="ECO:0000256" key="6">
    <source>
        <dbReference type="SAM" id="MobiDB-lite"/>
    </source>
</evidence>
<dbReference type="InterPro" id="IPR004918">
    <property type="entry name" value="Cdc37"/>
</dbReference>
<feature type="domain" description="Cdc37 C-terminal" evidence="7">
    <location>
        <begin position="389"/>
        <end position="468"/>
    </location>
</feature>
<feature type="region of interest" description="Disordered" evidence="6">
    <location>
        <begin position="193"/>
        <end position="253"/>
    </location>
</feature>
<dbReference type="GO" id="GO:0019901">
    <property type="term" value="F:protein kinase binding"/>
    <property type="evidence" value="ECO:0007669"/>
    <property type="project" value="InterPro"/>
</dbReference>